<evidence type="ECO:0000313" key="13">
    <source>
        <dbReference type="Proteomes" id="UP000727071"/>
    </source>
</evidence>
<feature type="domain" description="PTS EIIA type-2" evidence="11">
    <location>
        <begin position="6"/>
        <end position="152"/>
    </location>
</feature>
<evidence type="ECO:0000256" key="7">
    <source>
        <dbReference type="ARBA" id="ARBA00022777"/>
    </source>
</evidence>
<keyword evidence="3" id="KW-0963">Cytoplasm</keyword>
<evidence type="ECO:0000256" key="9">
    <source>
        <dbReference type="ARBA" id="ARBA00041175"/>
    </source>
</evidence>
<dbReference type="InterPro" id="IPR002178">
    <property type="entry name" value="PTS_EIIA_type-2_dom"/>
</dbReference>
<dbReference type="PANTHER" id="PTHR36203:SF1">
    <property type="entry name" value="ASCORBATE-SPECIFIC PTS SYSTEM EIIA COMPONENT"/>
    <property type="match status" value="1"/>
</dbReference>
<dbReference type="Proteomes" id="UP000727071">
    <property type="component" value="Unassembled WGS sequence"/>
</dbReference>
<evidence type="ECO:0000256" key="5">
    <source>
        <dbReference type="ARBA" id="ARBA00022679"/>
    </source>
</evidence>
<dbReference type="GO" id="GO:0016301">
    <property type="term" value="F:kinase activity"/>
    <property type="evidence" value="ECO:0007669"/>
    <property type="project" value="UniProtKB-KW"/>
</dbReference>
<protein>
    <recommendedName>
        <fullName evidence="9">Ascorbate-specific PTS system EIIA component</fullName>
    </recommendedName>
    <alternativeName>
        <fullName evidence="10">Ascorbate-specific phosphotransferase enzyme IIA component</fullName>
    </alternativeName>
</protein>
<evidence type="ECO:0000256" key="1">
    <source>
        <dbReference type="ARBA" id="ARBA00004496"/>
    </source>
</evidence>
<keyword evidence="7" id="KW-0418">Kinase</keyword>
<keyword evidence="4" id="KW-0597">Phosphoprotein</keyword>
<evidence type="ECO:0000256" key="2">
    <source>
        <dbReference type="ARBA" id="ARBA00022448"/>
    </source>
</evidence>
<comment type="caution">
    <text evidence="12">The sequence shown here is derived from an EMBL/GenBank/DDBJ whole genome shotgun (WGS) entry which is preliminary data.</text>
</comment>
<evidence type="ECO:0000259" key="11">
    <source>
        <dbReference type="PROSITE" id="PS51094"/>
    </source>
</evidence>
<comment type="subcellular location">
    <subcellularLocation>
        <location evidence="1">Cytoplasm</location>
    </subcellularLocation>
</comment>
<dbReference type="Gene3D" id="3.40.930.10">
    <property type="entry name" value="Mannitol-specific EII, Chain A"/>
    <property type="match status" value="1"/>
</dbReference>
<organism evidence="12 13">
    <name type="scientific">Leuconostoc gelidum subsp. gelidum</name>
    <dbReference type="NCBI Taxonomy" id="1607839"/>
    <lineage>
        <taxon>Bacteria</taxon>
        <taxon>Bacillati</taxon>
        <taxon>Bacillota</taxon>
        <taxon>Bacilli</taxon>
        <taxon>Lactobacillales</taxon>
        <taxon>Lactobacillaceae</taxon>
        <taxon>Leuconostoc</taxon>
        <taxon>Leuconostoc gelidum group</taxon>
    </lineage>
</organism>
<dbReference type="GO" id="GO:0009401">
    <property type="term" value="P:phosphoenolpyruvate-dependent sugar phosphotransferase system"/>
    <property type="evidence" value="ECO:0007669"/>
    <property type="project" value="UniProtKB-KW"/>
</dbReference>
<proteinExistence type="predicted"/>
<keyword evidence="5" id="KW-0808">Transferase</keyword>
<dbReference type="PROSITE" id="PS51094">
    <property type="entry name" value="PTS_EIIA_TYPE_2"/>
    <property type="match status" value="1"/>
</dbReference>
<comment type="function">
    <text evidence="8">The phosphoenolpyruvate-dependent sugar phosphotransferase system (sugar PTS), a major carbohydrate active transport system, catalyzes the phosphorylation of incoming sugar substrates concomitantly with their translocation across the cell membrane. The enzyme II UlaABC PTS system is involved in ascorbate transport.</text>
</comment>
<evidence type="ECO:0000256" key="10">
    <source>
        <dbReference type="ARBA" id="ARBA00042072"/>
    </source>
</evidence>
<accession>A0AB35FW54</accession>
<keyword evidence="12" id="KW-0762">Sugar transport</keyword>
<dbReference type="RefSeq" id="WP_224145100.1">
    <property type="nucleotide sequence ID" value="NZ_JAHBFO010000016.1"/>
</dbReference>
<dbReference type="EMBL" id="JAHBFV010000003">
    <property type="protein sequence ID" value="MBZ6015014.1"/>
    <property type="molecule type" value="Genomic_DNA"/>
</dbReference>
<gene>
    <name evidence="12" type="ORF">KII88_00420</name>
</gene>
<dbReference type="GO" id="GO:0005737">
    <property type="term" value="C:cytoplasm"/>
    <property type="evidence" value="ECO:0007669"/>
    <property type="project" value="UniProtKB-SubCell"/>
</dbReference>
<evidence type="ECO:0000256" key="4">
    <source>
        <dbReference type="ARBA" id="ARBA00022553"/>
    </source>
</evidence>
<evidence type="ECO:0000256" key="8">
    <source>
        <dbReference type="ARBA" id="ARBA00037387"/>
    </source>
</evidence>
<dbReference type="PANTHER" id="PTHR36203">
    <property type="entry name" value="ASCORBATE-SPECIFIC PTS SYSTEM EIIA COMPONENT"/>
    <property type="match status" value="1"/>
</dbReference>
<dbReference type="InterPro" id="IPR016152">
    <property type="entry name" value="PTrfase/Anion_transptr"/>
</dbReference>
<reference evidence="12" key="1">
    <citation type="submission" date="2021-05" db="EMBL/GenBank/DDBJ databases">
        <title>Pangenome of Leuconostoc gelidum warrants species status for Leuconostoc gelidum subsp. gasicomitatum.</title>
        <authorList>
            <person name="Johansson P."/>
            <person name="Sade E."/>
            <person name="Hultman J."/>
            <person name="Auvinen P."/>
            <person name="Bjorkroth J."/>
        </authorList>
    </citation>
    <scope>NUCLEOTIDE SEQUENCE</scope>
    <source>
        <strain evidence="12">C220d</strain>
    </source>
</reference>
<name>A0AB35FW54_LEUGE</name>
<keyword evidence="6" id="KW-0598">Phosphotransferase system</keyword>
<dbReference type="SUPFAM" id="SSF55804">
    <property type="entry name" value="Phoshotransferase/anion transport protein"/>
    <property type="match status" value="1"/>
</dbReference>
<dbReference type="Pfam" id="PF00359">
    <property type="entry name" value="PTS_EIIA_2"/>
    <property type="match status" value="1"/>
</dbReference>
<evidence type="ECO:0000313" key="12">
    <source>
        <dbReference type="EMBL" id="MBZ6015014.1"/>
    </source>
</evidence>
<dbReference type="InterPro" id="IPR051351">
    <property type="entry name" value="Ascorbate-PTS_EIIA_comp"/>
</dbReference>
<sequence>MTMLKYFYDNDLVRIYDKTPTNWREAINVASENLKEKNIITDEYVREVIKNVETNGAYIVITPGVVMPHALATGQGVLGTGIGFAKFSEPVSFEDGNPDKQGKLFFTLAAKDETQHLENIQNLMTLLMTDGMIDALSDIETLADFVQVMGQFENTPAEQRGENDG</sequence>
<keyword evidence="2" id="KW-0813">Transport</keyword>
<evidence type="ECO:0000256" key="3">
    <source>
        <dbReference type="ARBA" id="ARBA00022490"/>
    </source>
</evidence>
<dbReference type="AlphaFoldDB" id="A0AB35FW54"/>
<evidence type="ECO:0000256" key="6">
    <source>
        <dbReference type="ARBA" id="ARBA00022683"/>
    </source>
</evidence>